<gene>
    <name evidence="1" type="ORF">GCM10007964_15600</name>
</gene>
<keyword evidence="2" id="KW-1185">Reference proteome</keyword>
<dbReference type="AlphaFoldDB" id="A0A917QXB6"/>
<sequence length="271" mass="29869">MTSNERLTGEIDPFVPSVARMYDYYLGGKDNFASDREAAEKMISLVPNIRQLARANREFLGRAVRLMAESGIRQFLDIGAGLPTQQNVHQVAREVIPDAKVAYVDNDPIVLTHARALLADSRRTIVVQGDMYDPDDILEDPAVVRHLDFSQPVAVLMVSILHFVPDDETAASIVARFREVMVPGSHLVVTHGYTGEIGSRTDQQVRAVYTKTATGSVKPRDHAEIARYFDGMELLPPGLVPVSAWRPESELDAEIDLSKPTIIGGVARLPV</sequence>
<evidence type="ECO:0000313" key="1">
    <source>
        <dbReference type="EMBL" id="GGK73696.1"/>
    </source>
</evidence>
<dbReference type="RefSeq" id="WP_189162270.1">
    <property type="nucleotide sequence ID" value="NZ_BMNT01000007.1"/>
</dbReference>
<organism evidence="1 2">
    <name type="scientific">Sphaerisporangium melleum</name>
    <dbReference type="NCBI Taxonomy" id="321316"/>
    <lineage>
        <taxon>Bacteria</taxon>
        <taxon>Bacillati</taxon>
        <taxon>Actinomycetota</taxon>
        <taxon>Actinomycetes</taxon>
        <taxon>Streptosporangiales</taxon>
        <taxon>Streptosporangiaceae</taxon>
        <taxon>Sphaerisporangium</taxon>
    </lineage>
</organism>
<dbReference type="Pfam" id="PF04672">
    <property type="entry name" value="Methyltransf_19"/>
    <property type="match status" value="1"/>
</dbReference>
<name>A0A917QXB6_9ACTN</name>
<dbReference type="InterPro" id="IPR029063">
    <property type="entry name" value="SAM-dependent_MTases_sf"/>
</dbReference>
<evidence type="ECO:0008006" key="3">
    <source>
        <dbReference type="Google" id="ProtNLM"/>
    </source>
</evidence>
<proteinExistence type="predicted"/>
<dbReference type="SUPFAM" id="SSF53335">
    <property type="entry name" value="S-adenosyl-L-methionine-dependent methyltransferases"/>
    <property type="match status" value="1"/>
</dbReference>
<dbReference type="InterPro" id="IPR006764">
    <property type="entry name" value="SAM_dep_MeTrfase_SAV2177_type"/>
</dbReference>
<dbReference type="PIRSF" id="PIRSF017393">
    <property type="entry name" value="MTase_SAV2177"/>
    <property type="match status" value="1"/>
</dbReference>
<reference evidence="1" key="2">
    <citation type="submission" date="2020-09" db="EMBL/GenBank/DDBJ databases">
        <authorList>
            <person name="Sun Q."/>
            <person name="Ohkuma M."/>
        </authorList>
    </citation>
    <scope>NUCLEOTIDE SEQUENCE</scope>
    <source>
        <strain evidence="1">JCM 13064</strain>
    </source>
</reference>
<protein>
    <recommendedName>
        <fullName evidence="3">SAM-dependent methyltransferase</fullName>
    </recommendedName>
</protein>
<dbReference type="Gene3D" id="3.40.50.150">
    <property type="entry name" value="Vaccinia Virus protein VP39"/>
    <property type="match status" value="1"/>
</dbReference>
<reference evidence="1" key="1">
    <citation type="journal article" date="2014" name="Int. J. Syst. Evol. Microbiol.">
        <title>Complete genome sequence of Corynebacterium casei LMG S-19264T (=DSM 44701T), isolated from a smear-ripened cheese.</title>
        <authorList>
            <consortium name="US DOE Joint Genome Institute (JGI-PGF)"/>
            <person name="Walter F."/>
            <person name="Albersmeier A."/>
            <person name="Kalinowski J."/>
            <person name="Ruckert C."/>
        </authorList>
    </citation>
    <scope>NUCLEOTIDE SEQUENCE</scope>
    <source>
        <strain evidence="1">JCM 13064</strain>
    </source>
</reference>
<dbReference type="EMBL" id="BMNT01000007">
    <property type="protein sequence ID" value="GGK73696.1"/>
    <property type="molecule type" value="Genomic_DNA"/>
</dbReference>
<evidence type="ECO:0000313" key="2">
    <source>
        <dbReference type="Proteomes" id="UP000645217"/>
    </source>
</evidence>
<comment type="caution">
    <text evidence="1">The sequence shown here is derived from an EMBL/GenBank/DDBJ whole genome shotgun (WGS) entry which is preliminary data.</text>
</comment>
<dbReference type="CDD" id="cd02440">
    <property type="entry name" value="AdoMet_MTases"/>
    <property type="match status" value="1"/>
</dbReference>
<dbReference type="Proteomes" id="UP000645217">
    <property type="component" value="Unassembled WGS sequence"/>
</dbReference>
<accession>A0A917QXB6</accession>